<protein>
    <recommendedName>
        <fullName evidence="3">Immunoglobulin V-set domain-containing protein</fullName>
    </recommendedName>
</protein>
<keyword evidence="2" id="KW-1185">Reference proteome</keyword>
<reference evidence="1" key="2">
    <citation type="submission" date="2024-08" db="UniProtKB">
        <authorList>
            <consortium name="EnsemblMetazoa"/>
        </authorList>
    </citation>
    <scope>IDENTIFICATION</scope>
</reference>
<dbReference type="EnsemblMetazoa" id="XM_019907556.1">
    <property type="protein sequence ID" value="XP_019763115.1"/>
    <property type="gene ID" value="LOC109539674"/>
</dbReference>
<evidence type="ECO:0000313" key="1">
    <source>
        <dbReference type="EnsemblMetazoa" id="XP_019763115.1"/>
    </source>
</evidence>
<reference evidence="2" key="1">
    <citation type="journal article" date="2013" name="Genome Biol.">
        <title>Draft genome of the mountain pine beetle, Dendroctonus ponderosae Hopkins, a major forest pest.</title>
        <authorList>
            <person name="Keeling C.I."/>
            <person name="Yuen M.M."/>
            <person name="Liao N.Y."/>
            <person name="Docking T.R."/>
            <person name="Chan S.K."/>
            <person name="Taylor G.A."/>
            <person name="Palmquist D.L."/>
            <person name="Jackman S.D."/>
            <person name="Nguyen A."/>
            <person name="Li M."/>
            <person name="Henderson H."/>
            <person name="Janes J.K."/>
            <person name="Zhao Y."/>
            <person name="Pandoh P."/>
            <person name="Moore R."/>
            <person name="Sperling F.A."/>
            <person name="Huber D.P."/>
            <person name="Birol I."/>
            <person name="Jones S.J."/>
            <person name="Bohlmann J."/>
        </authorList>
    </citation>
    <scope>NUCLEOTIDE SEQUENCE</scope>
</reference>
<accession>A0AAR5PQ15</accession>
<organism evidence="1 2">
    <name type="scientific">Dendroctonus ponderosae</name>
    <name type="common">Mountain pine beetle</name>
    <dbReference type="NCBI Taxonomy" id="77166"/>
    <lineage>
        <taxon>Eukaryota</taxon>
        <taxon>Metazoa</taxon>
        <taxon>Ecdysozoa</taxon>
        <taxon>Arthropoda</taxon>
        <taxon>Hexapoda</taxon>
        <taxon>Insecta</taxon>
        <taxon>Pterygota</taxon>
        <taxon>Neoptera</taxon>
        <taxon>Endopterygota</taxon>
        <taxon>Coleoptera</taxon>
        <taxon>Polyphaga</taxon>
        <taxon>Cucujiformia</taxon>
        <taxon>Curculionidae</taxon>
        <taxon>Scolytinae</taxon>
        <taxon>Dendroctonus</taxon>
    </lineage>
</organism>
<evidence type="ECO:0008006" key="3">
    <source>
        <dbReference type="Google" id="ProtNLM"/>
    </source>
</evidence>
<evidence type="ECO:0000313" key="2">
    <source>
        <dbReference type="Proteomes" id="UP000019118"/>
    </source>
</evidence>
<dbReference type="AlphaFoldDB" id="A0AAR5PQ15"/>
<name>A0AAR5PQ15_DENPD</name>
<sequence length="161" mass="18493">MYACLLSFLTPHHKLTTNFRNNVIIKIFSVPEKSLELKYPPVWYRSERNSKVLCYAEQVYPKPEMRLYLNSSEAENVTLKYQETPSGLFDVEISISSDSLIDGTVILCELHVALTNYTVRKEAIYYEEETVSSSAKIWRTSAAKWIISLIISNLVLVAHLL</sequence>
<proteinExistence type="predicted"/>
<dbReference type="Proteomes" id="UP000019118">
    <property type="component" value="Unassembled WGS sequence"/>
</dbReference>